<sequence>MKHYKHVCKCGKLIAQCRCPGDKEVQVSTTCEHKDWTQALEDELSEEYNVPANSVGQIVKYVEVEIPATRHSLDIRNHSLYGFIITLYIADETGGVMVEKELYIGVKESDLADTVHSLYTSYE</sequence>
<dbReference type="GeneID" id="55609368"/>
<organism evidence="1 2">
    <name type="scientific">Streptomyces phage Annadreamy</name>
    <dbReference type="NCBI Taxonomy" id="2250335"/>
    <lineage>
        <taxon>Viruses</taxon>
        <taxon>Duplodnaviria</taxon>
        <taxon>Heunggongvirae</taxon>
        <taxon>Uroviricota</taxon>
        <taxon>Caudoviricetes</taxon>
        <taxon>Stanwilliamsviridae</taxon>
        <taxon>Loccivirinae</taxon>
        <taxon>Annadreamyvirus</taxon>
        <taxon>Annadreamyvirus annadreamy</taxon>
    </lineage>
</organism>
<keyword evidence="2" id="KW-1185">Reference proteome</keyword>
<evidence type="ECO:0000313" key="2">
    <source>
        <dbReference type="Proteomes" id="UP000259354"/>
    </source>
</evidence>
<protein>
    <submittedName>
        <fullName evidence="1">Uncharacterized protein</fullName>
    </submittedName>
</protein>
<dbReference type="Proteomes" id="UP000259354">
    <property type="component" value="Segment"/>
</dbReference>
<dbReference type="KEGG" id="vg:55609368"/>
<dbReference type="RefSeq" id="YP_009839160.1">
    <property type="nucleotide sequence ID" value="NC_048719.1"/>
</dbReference>
<reference evidence="1 2" key="1">
    <citation type="submission" date="2018-06" db="EMBL/GenBank/DDBJ databases">
        <authorList>
            <person name="Moussa A."/>
            <person name="Couoh J.M."/>
            <person name="Harbem L."/>
            <person name="Okocha J.C."/>
            <person name="Taylor D."/>
            <person name="Teutsch A.B."/>
            <person name="Smith B.R."/>
            <person name="Suri N."/>
            <person name="Layton S.R."/>
            <person name="Kim T."/>
            <person name="Hughes L.E."/>
            <person name="Garlena R.A."/>
            <person name="Russell D.A."/>
            <person name="Pope W.H."/>
            <person name="Jacobs-Sera D."/>
            <person name="Hatfull G.F."/>
        </authorList>
    </citation>
    <scope>NUCLEOTIDE SEQUENCE [LARGE SCALE GENOMIC DNA]</scope>
</reference>
<accession>A0A345GTS8</accession>
<evidence type="ECO:0000313" key="1">
    <source>
        <dbReference type="EMBL" id="AXG66350.1"/>
    </source>
</evidence>
<dbReference type="EMBL" id="MH536811">
    <property type="protein sequence ID" value="AXG66350.1"/>
    <property type="molecule type" value="Genomic_DNA"/>
</dbReference>
<name>A0A345GTS8_9CAUD</name>
<proteinExistence type="predicted"/>
<gene>
    <name evidence="1" type="primary">226</name>
    <name evidence="1" type="ORF">SEA_ANNADREAMY_226</name>
</gene>